<proteinExistence type="predicted"/>
<dbReference type="EMBL" id="CAJNOK010076781">
    <property type="protein sequence ID" value="CAF1675523.1"/>
    <property type="molecule type" value="Genomic_DNA"/>
</dbReference>
<dbReference type="InterPro" id="IPR036412">
    <property type="entry name" value="HAD-like_sf"/>
</dbReference>
<dbReference type="SUPFAM" id="SSF56784">
    <property type="entry name" value="HAD-like"/>
    <property type="match status" value="1"/>
</dbReference>
<gene>
    <name evidence="1" type="ORF">OVA965_LOCUS45875</name>
    <name evidence="2" type="ORF">TMI583_LOCUS49827</name>
</gene>
<evidence type="ECO:0000313" key="3">
    <source>
        <dbReference type="Proteomes" id="UP000682733"/>
    </source>
</evidence>
<feature type="non-terminal residue" evidence="2">
    <location>
        <position position="1"/>
    </location>
</feature>
<organism evidence="2 3">
    <name type="scientific">Didymodactylos carnosus</name>
    <dbReference type="NCBI Taxonomy" id="1234261"/>
    <lineage>
        <taxon>Eukaryota</taxon>
        <taxon>Metazoa</taxon>
        <taxon>Spiralia</taxon>
        <taxon>Gnathifera</taxon>
        <taxon>Rotifera</taxon>
        <taxon>Eurotatoria</taxon>
        <taxon>Bdelloidea</taxon>
        <taxon>Philodinida</taxon>
        <taxon>Philodinidae</taxon>
        <taxon>Didymodactylos</taxon>
    </lineage>
</organism>
<reference evidence="2" key="1">
    <citation type="submission" date="2021-02" db="EMBL/GenBank/DDBJ databases">
        <authorList>
            <person name="Nowell W R."/>
        </authorList>
    </citation>
    <scope>NUCLEOTIDE SEQUENCE</scope>
</reference>
<accession>A0A8S2YKU1</accession>
<dbReference type="EMBL" id="CAJOBA010112385">
    <property type="protein sequence ID" value="CAF4557378.1"/>
    <property type="molecule type" value="Genomic_DNA"/>
</dbReference>
<comment type="caution">
    <text evidence="2">The sequence shown here is derived from an EMBL/GenBank/DDBJ whole genome shotgun (WGS) entry which is preliminary data.</text>
</comment>
<evidence type="ECO:0000313" key="1">
    <source>
        <dbReference type="EMBL" id="CAF1675523.1"/>
    </source>
</evidence>
<dbReference type="Gene3D" id="3.40.50.1000">
    <property type="entry name" value="HAD superfamily/HAD-like"/>
    <property type="match status" value="1"/>
</dbReference>
<dbReference type="Proteomes" id="UP000682733">
    <property type="component" value="Unassembled WGS sequence"/>
</dbReference>
<protein>
    <submittedName>
        <fullName evidence="2">Uncharacterized protein</fullName>
    </submittedName>
</protein>
<evidence type="ECO:0000313" key="2">
    <source>
        <dbReference type="EMBL" id="CAF4557378.1"/>
    </source>
</evidence>
<dbReference type="Proteomes" id="UP000677228">
    <property type="component" value="Unassembled WGS sequence"/>
</dbReference>
<dbReference type="InterPro" id="IPR023214">
    <property type="entry name" value="HAD_sf"/>
</dbReference>
<dbReference type="AlphaFoldDB" id="A0A8S2YKU1"/>
<sequence length="71" mass="7865">MNNLKYLASDKGLQLLAGDKVLEVKNMDINKAFGDDFTDEDIFKALPDSAITIKVGSNLSAAKFYLRNPQE</sequence>
<name>A0A8S2YKU1_9BILA</name>